<dbReference type="SUPFAM" id="SSF51735">
    <property type="entry name" value="NAD(P)-binding Rossmann-fold domains"/>
    <property type="match status" value="1"/>
</dbReference>
<dbReference type="InParanoid" id="A0A0C3CSN3"/>
<dbReference type="InterPro" id="IPR013328">
    <property type="entry name" value="6PGD_dom2"/>
</dbReference>
<dbReference type="GO" id="GO:0016616">
    <property type="term" value="F:oxidoreductase activity, acting on the CH-OH group of donors, NAD or NADP as acceptor"/>
    <property type="evidence" value="ECO:0007669"/>
    <property type="project" value="InterPro"/>
</dbReference>
<dbReference type="InterPro" id="IPR008927">
    <property type="entry name" value="6-PGluconate_DH-like_C_sf"/>
</dbReference>
<dbReference type="Pfam" id="PF00725">
    <property type="entry name" value="3HCDH"/>
    <property type="match status" value="1"/>
</dbReference>
<accession>A0A0C3CSN3</accession>
<dbReference type="InterPro" id="IPR011042">
    <property type="entry name" value="6-blade_b-propeller_TolB-like"/>
</dbReference>
<dbReference type="InterPro" id="IPR006108">
    <property type="entry name" value="3HC_DH_C"/>
</dbReference>
<dbReference type="SUPFAM" id="SSF63829">
    <property type="entry name" value="Calcium-dependent phosphotriesterase"/>
    <property type="match status" value="1"/>
</dbReference>
<dbReference type="Gene3D" id="3.40.50.720">
    <property type="entry name" value="NAD(P)-binding Rossmann-like Domain"/>
    <property type="match status" value="1"/>
</dbReference>
<dbReference type="Pfam" id="PF02737">
    <property type="entry name" value="3HCDH_N"/>
    <property type="match status" value="1"/>
</dbReference>
<dbReference type="InterPro" id="IPR006176">
    <property type="entry name" value="3-OHacyl-CoA_DH_NAD-bd"/>
</dbReference>
<dbReference type="InterPro" id="IPR000033">
    <property type="entry name" value="LDLR_classB_rpt"/>
</dbReference>
<organism evidence="5 6">
    <name type="scientific">Oidiodendron maius (strain Zn)</name>
    <dbReference type="NCBI Taxonomy" id="913774"/>
    <lineage>
        <taxon>Eukaryota</taxon>
        <taxon>Fungi</taxon>
        <taxon>Dikarya</taxon>
        <taxon>Ascomycota</taxon>
        <taxon>Pezizomycotina</taxon>
        <taxon>Leotiomycetes</taxon>
        <taxon>Leotiomycetes incertae sedis</taxon>
        <taxon>Myxotrichaceae</taxon>
        <taxon>Oidiodendron</taxon>
    </lineage>
</organism>
<dbReference type="Gene3D" id="2.120.10.30">
    <property type="entry name" value="TolB, C-terminal domain"/>
    <property type="match status" value="2"/>
</dbReference>
<keyword evidence="1" id="KW-0560">Oxidoreductase</keyword>
<name>A0A0C3CSN3_OIDMZ</name>
<dbReference type="InterPro" id="IPR036291">
    <property type="entry name" value="NAD(P)-bd_dom_sf"/>
</dbReference>
<reference evidence="6" key="2">
    <citation type="submission" date="2015-01" db="EMBL/GenBank/DDBJ databases">
        <title>Evolutionary Origins and Diversification of the Mycorrhizal Mutualists.</title>
        <authorList>
            <consortium name="DOE Joint Genome Institute"/>
            <consortium name="Mycorrhizal Genomics Consortium"/>
            <person name="Kohler A."/>
            <person name="Kuo A."/>
            <person name="Nagy L.G."/>
            <person name="Floudas D."/>
            <person name="Copeland A."/>
            <person name="Barry K.W."/>
            <person name="Cichocki N."/>
            <person name="Veneault-Fourrey C."/>
            <person name="LaButti K."/>
            <person name="Lindquist E.A."/>
            <person name="Lipzen A."/>
            <person name="Lundell T."/>
            <person name="Morin E."/>
            <person name="Murat C."/>
            <person name="Riley R."/>
            <person name="Ohm R."/>
            <person name="Sun H."/>
            <person name="Tunlid A."/>
            <person name="Henrissat B."/>
            <person name="Grigoriev I.V."/>
            <person name="Hibbett D.S."/>
            <person name="Martin F."/>
        </authorList>
    </citation>
    <scope>NUCLEOTIDE SEQUENCE [LARGE SCALE GENOMIC DNA]</scope>
    <source>
        <strain evidence="6">Zn</strain>
    </source>
</reference>
<dbReference type="STRING" id="913774.A0A0C3CSN3"/>
<dbReference type="PANTHER" id="PTHR48075:SF3">
    <property type="entry name" value="3-HYDROXYACYL-COA DEHYDROGENASE"/>
    <property type="match status" value="1"/>
</dbReference>
<evidence type="ECO:0000259" key="3">
    <source>
        <dbReference type="Pfam" id="PF00725"/>
    </source>
</evidence>
<evidence type="ECO:0000256" key="2">
    <source>
        <dbReference type="SAM" id="MobiDB-lite"/>
    </source>
</evidence>
<dbReference type="GO" id="GO:0070403">
    <property type="term" value="F:NAD+ binding"/>
    <property type="evidence" value="ECO:0007669"/>
    <property type="project" value="InterPro"/>
</dbReference>
<proteinExistence type="predicted"/>
<dbReference type="SMART" id="SM00135">
    <property type="entry name" value="LY"/>
    <property type="match status" value="4"/>
</dbReference>
<evidence type="ECO:0000259" key="4">
    <source>
        <dbReference type="Pfam" id="PF02737"/>
    </source>
</evidence>
<dbReference type="Proteomes" id="UP000054321">
    <property type="component" value="Unassembled WGS sequence"/>
</dbReference>
<dbReference type="HOGENOM" id="CLU_031652_0_0_1"/>
<feature type="region of interest" description="Disordered" evidence="2">
    <location>
        <begin position="283"/>
        <end position="304"/>
    </location>
</feature>
<dbReference type="SUPFAM" id="SSF48179">
    <property type="entry name" value="6-phosphogluconate dehydrogenase C-terminal domain-like"/>
    <property type="match status" value="1"/>
</dbReference>
<dbReference type="EMBL" id="KN832910">
    <property type="protein sequence ID" value="KIM92667.1"/>
    <property type="molecule type" value="Genomic_DNA"/>
</dbReference>
<keyword evidence="6" id="KW-1185">Reference proteome</keyword>
<evidence type="ECO:0000313" key="5">
    <source>
        <dbReference type="EMBL" id="KIM92667.1"/>
    </source>
</evidence>
<protein>
    <submittedName>
        <fullName evidence="5">Uncharacterized protein</fullName>
    </submittedName>
</protein>
<evidence type="ECO:0000313" key="6">
    <source>
        <dbReference type="Proteomes" id="UP000054321"/>
    </source>
</evidence>
<gene>
    <name evidence="5" type="ORF">OIDMADRAFT_173853</name>
</gene>
<dbReference type="PANTHER" id="PTHR48075">
    <property type="entry name" value="3-HYDROXYACYL-COA DEHYDROGENASE FAMILY PROTEIN"/>
    <property type="match status" value="1"/>
</dbReference>
<reference evidence="5 6" key="1">
    <citation type="submission" date="2014-04" db="EMBL/GenBank/DDBJ databases">
        <authorList>
            <consortium name="DOE Joint Genome Institute"/>
            <person name="Kuo A."/>
            <person name="Martino E."/>
            <person name="Perotto S."/>
            <person name="Kohler A."/>
            <person name="Nagy L.G."/>
            <person name="Floudas D."/>
            <person name="Copeland A."/>
            <person name="Barry K.W."/>
            <person name="Cichocki N."/>
            <person name="Veneault-Fourrey C."/>
            <person name="LaButti K."/>
            <person name="Lindquist E.A."/>
            <person name="Lipzen A."/>
            <person name="Lundell T."/>
            <person name="Morin E."/>
            <person name="Murat C."/>
            <person name="Sun H."/>
            <person name="Tunlid A."/>
            <person name="Henrissat B."/>
            <person name="Grigoriev I.V."/>
            <person name="Hibbett D.S."/>
            <person name="Martin F."/>
            <person name="Nordberg H.P."/>
            <person name="Cantor M.N."/>
            <person name="Hua S.X."/>
        </authorList>
    </citation>
    <scope>NUCLEOTIDE SEQUENCE [LARGE SCALE GENOMIC DNA]</scope>
    <source>
        <strain evidence="5 6">Zn</strain>
    </source>
</reference>
<dbReference type="OrthoDB" id="5958943at2759"/>
<dbReference type="AlphaFoldDB" id="A0A0C3CSN3"/>
<sequence length="615" mass="68522">MNLSFSDIQDRPVAILGGGVLGRRIACMWAAGGWNVNIRDPSAEQRTAALHYVENNINEYPNITGIKKRAGTVQAFEKLEDAVRNAWTVIEAVPEKLQLKINTFAELEETTRLDCLLCSNSSSYKSSEMLEKVKPETCRRIFNTHYMMPPQSRVVELMTDGQTYPEIFPFYVERLKEVGFLPIVARKESTGFVFNRLWAAIKRECLTILSEGVSSPEELDAVWVEMYSGNKMGPCEMMDAVGLDTVAFIEEHYIQERGISGVSTVDYLKRDFLNKGKLGAKTSEGGLYPPGRTTKTPSEAQGDHNNLHAPTLYVLDLGLNSPQDPIHSGRILVGSGAGGALRTIVSNQSLPDGIDVSIKSGRIYWTNMGIPNANDGEILSCKLDGSDIRTVIPKGSVHTPKQLTLDPAGTKLYFCDREGLRVMRCNLDGSEHETLVQNGDWHNLTATQDQSKWCVGITVSQNEKKFYWTQKGTSKGGIGRIFRANIDMPVSKDASTRDDIEMVLDHLPEPIDLEVDPDTDTLYWTDRGDPPFGNTLNKIELAKLRQPISASNKPKPQILARNLHEAIGLKLDHKNKHIYITDLAGMVYRINTDGTDKKKVYDTEFIFSGINLSYV</sequence>
<evidence type="ECO:0000256" key="1">
    <source>
        <dbReference type="ARBA" id="ARBA00023002"/>
    </source>
</evidence>
<feature type="domain" description="3-hydroxyacyl-CoA dehydrogenase C-terminal" evidence="3">
    <location>
        <begin position="191"/>
        <end position="286"/>
    </location>
</feature>
<dbReference type="Gene3D" id="1.10.1040.10">
    <property type="entry name" value="N-(1-d-carboxylethyl)-l-norvaline Dehydrogenase, domain 2"/>
    <property type="match status" value="1"/>
</dbReference>
<dbReference type="GO" id="GO:0006631">
    <property type="term" value="P:fatty acid metabolic process"/>
    <property type="evidence" value="ECO:0007669"/>
    <property type="project" value="InterPro"/>
</dbReference>
<feature type="domain" description="3-hydroxyacyl-CoA dehydrogenase NAD binding" evidence="4">
    <location>
        <begin position="13"/>
        <end position="187"/>
    </location>
</feature>